<dbReference type="RefSeq" id="WP_146588243.1">
    <property type="nucleotide sequence ID" value="NZ_SJPO01000007.1"/>
</dbReference>
<proteinExistence type="predicted"/>
<name>A0A5C5YKL9_9BACT</name>
<comment type="caution">
    <text evidence="1">The sequence shown here is derived from an EMBL/GenBank/DDBJ whole genome shotgun (WGS) entry which is preliminary data.</text>
</comment>
<reference evidence="1 2" key="1">
    <citation type="submission" date="2019-02" db="EMBL/GenBank/DDBJ databases">
        <title>Deep-cultivation of Planctomycetes and their phenomic and genomic characterization uncovers novel biology.</title>
        <authorList>
            <person name="Wiegand S."/>
            <person name="Jogler M."/>
            <person name="Boedeker C."/>
            <person name="Pinto D."/>
            <person name="Vollmers J."/>
            <person name="Rivas-Marin E."/>
            <person name="Kohn T."/>
            <person name="Peeters S.H."/>
            <person name="Heuer A."/>
            <person name="Rast P."/>
            <person name="Oberbeckmann S."/>
            <person name="Bunk B."/>
            <person name="Jeske O."/>
            <person name="Meyerdierks A."/>
            <person name="Storesund J.E."/>
            <person name="Kallscheuer N."/>
            <person name="Luecker S."/>
            <person name="Lage O.M."/>
            <person name="Pohl T."/>
            <person name="Merkel B.J."/>
            <person name="Hornburger P."/>
            <person name="Mueller R.-W."/>
            <person name="Bruemmer F."/>
            <person name="Labrenz M."/>
            <person name="Spormann A.M."/>
            <person name="Op Den Camp H."/>
            <person name="Overmann J."/>
            <person name="Amann R."/>
            <person name="Jetten M.S.M."/>
            <person name="Mascher T."/>
            <person name="Medema M.H."/>
            <person name="Devos D.P."/>
            <person name="Kaster A.-K."/>
            <person name="Ovreas L."/>
            <person name="Rohde M."/>
            <person name="Galperin M.Y."/>
            <person name="Jogler C."/>
        </authorList>
    </citation>
    <scope>NUCLEOTIDE SEQUENCE [LARGE SCALE GENOMIC DNA]</scope>
    <source>
        <strain evidence="1 2">Pla123a</strain>
    </source>
</reference>
<gene>
    <name evidence="1" type="ORF">Pla123a_29690</name>
</gene>
<accession>A0A5C5YKL9</accession>
<protein>
    <recommendedName>
        <fullName evidence="3">Arrestin-like N-terminal domain-containing protein</fullName>
    </recommendedName>
</protein>
<organism evidence="1 2">
    <name type="scientific">Posidoniimonas polymericola</name>
    <dbReference type="NCBI Taxonomy" id="2528002"/>
    <lineage>
        <taxon>Bacteria</taxon>
        <taxon>Pseudomonadati</taxon>
        <taxon>Planctomycetota</taxon>
        <taxon>Planctomycetia</taxon>
        <taxon>Pirellulales</taxon>
        <taxon>Lacipirellulaceae</taxon>
        <taxon>Posidoniimonas</taxon>
    </lineage>
</organism>
<dbReference type="OrthoDB" id="269669at2"/>
<evidence type="ECO:0000313" key="1">
    <source>
        <dbReference type="EMBL" id="TWT75460.1"/>
    </source>
</evidence>
<keyword evidence="2" id="KW-1185">Reference proteome</keyword>
<evidence type="ECO:0008006" key="3">
    <source>
        <dbReference type="Google" id="ProtNLM"/>
    </source>
</evidence>
<dbReference type="Proteomes" id="UP000318478">
    <property type="component" value="Unassembled WGS sequence"/>
</dbReference>
<dbReference type="EMBL" id="SJPO01000007">
    <property type="protein sequence ID" value="TWT75460.1"/>
    <property type="molecule type" value="Genomic_DNA"/>
</dbReference>
<dbReference type="AlphaFoldDB" id="A0A5C5YKL9"/>
<sequence>MTQLSSNPTAPLEPDVVIRFADSRRELDAGETLSASVSVLNADQLECRSAEVSVVWRTVGKGDEDLEVHFFERLLGDAAAFAEPYLIEATLPDSPLSYDGVSVKICWSVRLRLSLGGYRTHVTEAPFRLGAVGAPQAKAPA</sequence>
<evidence type="ECO:0000313" key="2">
    <source>
        <dbReference type="Proteomes" id="UP000318478"/>
    </source>
</evidence>